<dbReference type="InterPro" id="IPR011009">
    <property type="entry name" value="Kinase-like_dom_sf"/>
</dbReference>
<dbReference type="InParanoid" id="J4GNM9"/>
<dbReference type="HOGENOM" id="CLU_015158_0_0_1"/>
<accession>J4GNM9</accession>
<dbReference type="EMBL" id="HE797045">
    <property type="protein sequence ID" value="CCM01670.1"/>
    <property type="molecule type" value="Genomic_DNA"/>
</dbReference>
<organism evidence="3 4">
    <name type="scientific">Fibroporia radiculosa</name>
    <dbReference type="NCBI Taxonomy" id="599839"/>
    <lineage>
        <taxon>Eukaryota</taxon>
        <taxon>Fungi</taxon>
        <taxon>Dikarya</taxon>
        <taxon>Basidiomycota</taxon>
        <taxon>Agaricomycotina</taxon>
        <taxon>Agaricomycetes</taxon>
        <taxon>Polyporales</taxon>
        <taxon>Fibroporiaceae</taxon>
        <taxon>Fibroporia</taxon>
    </lineage>
</organism>
<dbReference type="Pfam" id="PF17667">
    <property type="entry name" value="Pkinase_fungal"/>
    <property type="match status" value="3"/>
</dbReference>
<sequence length="787" mass="88706">MSLDTETAEKAFGTPASLPTIKHKPWDGYQSRTPKRAPYSEAQVNATPFKLRAMNVVSDETGVADTAVKKYIRAEFTNKIFRDYDLVDMIRAVLGFSPEDLPDQPVSTSRRGKPRKFTLPYADVVNYCDATEKDSYAPFSRIVQSLMDQVFGKGHNAVGHQATPTPSAARRIYRTRNANLQRVNVRSMDAAMTPMKEQIVDGDYARLRPDMGFSAKQGRQGWEWLLACGEVKKQRFDAPDEESLTFTVQGLKQAAARKGVVGQKRKRASQEYAIGEGPLRHIRRKVRPRRSKTANQDGDESDNDEQNVVNDIASDSAEQNDNATISCLPMWLNDNEVQTAKYINELMSHGVRSYGIGYLLINTSMTLWYADRMGIVLSEPFDILDEPDKLLLVVAAIGAADYHTMGVSPFLYFPLAERTFARYDGAQLVFQPDVAYQVDDSVDEETKIKDQLVFNLAVNKKHRVYTEYGAFGRGTTVVPIKAAGKAEEMWGSDDLVVKIAWPTTSRKSEASFVVSIRSALRRHGKSQYLKYVVDMKCFVDQTMEELMLPRWLLNVTPSEERICRAMVLRRYEKLEAMNSVEEFRIIFIDVVRGHHWVFVTSAILHRDISVNNIMFYRVGSRTVGVLCDWDLAAVHDPREELKEDLADEEPPQFADVYQIASAPSQSPAPPAAALDPTNAGGEDIDGSSGGVLRTQPRYRTGTGPFMALDLLIPGRVPYHRYRHDLESFFFVLVYVCITFQPDEHTFTTLLEWEDQNIFTIGHNKTFSSTSTSIRPSSTARTHILCPC</sequence>
<dbReference type="PANTHER" id="PTHR38248:SF2">
    <property type="entry name" value="FUNK1 11"/>
    <property type="match status" value="1"/>
</dbReference>
<dbReference type="SUPFAM" id="SSF56112">
    <property type="entry name" value="Protein kinase-like (PK-like)"/>
    <property type="match status" value="1"/>
</dbReference>
<protein>
    <recommendedName>
        <fullName evidence="2">Fungal-type protein kinase domain-containing protein</fullName>
    </recommendedName>
</protein>
<name>J4GNM9_9APHY</name>
<evidence type="ECO:0000313" key="4">
    <source>
        <dbReference type="Proteomes" id="UP000006352"/>
    </source>
</evidence>
<dbReference type="InterPro" id="IPR040976">
    <property type="entry name" value="Pkinase_fungal"/>
</dbReference>
<dbReference type="Proteomes" id="UP000006352">
    <property type="component" value="Unassembled WGS sequence"/>
</dbReference>
<dbReference type="RefSeq" id="XP_012180953.1">
    <property type="nucleotide sequence ID" value="XM_012325563.1"/>
</dbReference>
<feature type="region of interest" description="Disordered" evidence="1">
    <location>
        <begin position="279"/>
        <end position="306"/>
    </location>
</feature>
<keyword evidence="4" id="KW-1185">Reference proteome</keyword>
<evidence type="ECO:0000256" key="1">
    <source>
        <dbReference type="SAM" id="MobiDB-lite"/>
    </source>
</evidence>
<feature type="domain" description="Fungal-type protein kinase" evidence="2">
    <location>
        <begin position="695"/>
        <end position="736"/>
    </location>
</feature>
<dbReference type="Gene3D" id="1.10.510.10">
    <property type="entry name" value="Transferase(Phosphotransferase) domain 1"/>
    <property type="match status" value="1"/>
</dbReference>
<proteinExistence type="predicted"/>
<reference evidence="3 4" key="1">
    <citation type="journal article" date="2012" name="Appl. Environ. Microbiol.">
        <title>Short-read sequencing for genomic analysis of the brown rot fungus Fibroporia radiculosa.</title>
        <authorList>
            <person name="Tang J.D."/>
            <person name="Perkins A.D."/>
            <person name="Sonstegard T.S."/>
            <person name="Schroeder S.G."/>
            <person name="Burgess S.C."/>
            <person name="Diehl S.V."/>
        </authorList>
    </citation>
    <scope>NUCLEOTIDE SEQUENCE [LARGE SCALE GENOMIC DNA]</scope>
    <source>
        <strain evidence="3 4">TFFH 294</strain>
    </source>
</reference>
<gene>
    <name evidence="3" type="ORF">FIBRA_03733</name>
</gene>
<feature type="region of interest" description="Disordered" evidence="1">
    <location>
        <begin position="662"/>
        <end position="695"/>
    </location>
</feature>
<dbReference type="STRING" id="599839.J4GNM9"/>
<dbReference type="PANTHER" id="PTHR38248">
    <property type="entry name" value="FUNK1 6"/>
    <property type="match status" value="1"/>
</dbReference>
<dbReference type="GeneID" id="24096581"/>
<dbReference type="AlphaFoldDB" id="J4GNM9"/>
<feature type="domain" description="Fungal-type protein kinase" evidence="2">
    <location>
        <begin position="335"/>
        <end position="518"/>
    </location>
</feature>
<feature type="compositionally biased region" description="Basic residues" evidence="1">
    <location>
        <begin position="280"/>
        <end position="292"/>
    </location>
</feature>
<dbReference type="OrthoDB" id="2799233at2759"/>
<evidence type="ECO:0000313" key="3">
    <source>
        <dbReference type="EMBL" id="CCM01670.1"/>
    </source>
</evidence>
<evidence type="ECO:0000259" key="2">
    <source>
        <dbReference type="Pfam" id="PF17667"/>
    </source>
</evidence>
<feature type="domain" description="Fungal-type protein kinase" evidence="2">
    <location>
        <begin position="558"/>
        <end position="636"/>
    </location>
</feature>